<feature type="transmembrane region" description="Helical" evidence="1">
    <location>
        <begin position="12"/>
        <end position="33"/>
    </location>
</feature>
<keyword evidence="1" id="KW-0812">Transmembrane</keyword>
<dbReference type="InterPro" id="IPR003607">
    <property type="entry name" value="HD/PDEase_dom"/>
</dbReference>
<proteinExistence type="predicted"/>
<reference evidence="4 5" key="1">
    <citation type="submission" date="2020-08" db="EMBL/GenBank/DDBJ databases">
        <title>Genome public.</title>
        <authorList>
            <person name="Liu C."/>
            <person name="Sun Q."/>
        </authorList>
    </citation>
    <scope>NUCLEOTIDE SEQUENCE [LARGE SCALE GENOMIC DNA]</scope>
    <source>
        <strain evidence="4 5">BX3</strain>
    </source>
</reference>
<evidence type="ECO:0000259" key="2">
    <source>
        <dbReference type="PROSITE" id="PS51831"/>
    </source>
</evidence>
<dbReference type="Proteomes" id="UP000637513">
    <property type="component" value="Unassembled WGS sequence"/>
</dbReference>
<dbReference type="PROSITE" id="PS51832">
    <property type="entry name" value="HD_GYP"/>
    <property type="match status" value="1"/>
</dbReference>
<protein>
    <submittedName>
        <fullName evidence="4">HD-GYP domain-containing protein</fullName>
    </submittedName>
</protein>
<name>A0ABR7MUT6_9FIRM</name>
<dbReference type="PROSITE" id="PS51831">
    <property type="entry name" value="HD"/>
    <property type="match status" value="1"/>
</dbReference>
<comment type="caution">
    <text evidence="4">The sequence shown here is derived from an EMBL/GenBank/DDBJ whole genome shotgun (WGS) entry which is preliminary data.</text>
</comment>
<sequence>MKKVRKIELRLLIVLAVCMLFSIGGILLFHSLGIDLEDFVHSRYIGQEESLGLKQEVYVLTIDTSQDDDLTTAEKEKINTEYQNGLRYLVSEGLIKADGIFILGTDLLKQPSTERTFLSTFRNAKNVFWRYNNENLGYYHEDDRCGQIDYMDAPTGNLKKFSVIAKAKYAKNYLPYYMMTMHGEKVRYDSAKQRLTVKKKTGGSYTLYTSENGMVTVHKTAKYNVKYLDFQEFYQKAIHFHNPDQYAGAVFFIQDNSNDTSVTVTNGEGETQDLADYYIDVLGTIENEVSIPSFSILQKIFVIFFAGLLLGVVLLFLPVWAGAIVYVAEIVLIVLANILLYDKGIYYVPIVGFIIFISGTFIVLCVFKQLFARLNMKNLPIDAVIRFSDAIINIDHSVSYSEYLMKNRSEIEQDLSASLLLPVMDKNSFMLKELAAENHRNKKFVETEFWNSTAVTSSVVQVRSNLFQGINYIAFVPLPVFDLESEKITYTAIGLKRKLKTQNASYISLMLFSMYIYFKAQHERGEHQRMYFSMLSLMISVIDAKDPVTAGHSQRVASISKDIGIWLKLSKSEQYDLEFTALLHDIGKIGVSDYVLNKPSVYTQNDFEQMKFHTIRGSEMLSEVGISKEIIDGVRHHHERIDGKGYPDGLKGDQLSLFAKIIKIADVFDALTSKRRYKEAWEIEKALNIIYLGRGTEFDSDIADVFIEHMCPPGWIPPVSGKKVVEKVDVNTDKSVRIACDFYEKYSKYISVEYPIPSRGAMEVDFNCRSGFMHFDWGETFNNAQFLEKKPMILSFENETKSLLFGQTSKDSGVSSIYYYFFKGFVNLGAFLLVPSKVNDILLKLTEIFGEPQIINDQLLVHKDNKMRVVFYHTVDDKFVLFYISDYLCANYFNA</sequence>
<dbReference type="SMART" id="SM00471">
    <property type="entry name" value="HDc"/>
    <property type="match status" value="1"/>
</dbReference>
<keyword evidence="1" id="KW-1133">Transmembrane helix</keyword>
<dbReference type="PANTHER" id="PTHR43155">
    <property type="entry name" value="CYCLIC DI-GMP PHOSPHODIESTERASE PA4108-RELATED"/>
    <property type="match status" value="1"/>
</dbReference>
<dbReference type="Pfam" id="PF13487">
    <property type="entry name" value="HD_5"/>
    <property type="match status" value="1"/>
</dbReference>
<evidence type="ECO:0000259" key="3">
    <source>
        <dbReference type="PROSITE" id="PS51832"/>
    </source>
</evidence>
<dbReference type="InterPro" id="IPR037522">
    <property type="entry name" value="HD_GYP_dom"/>
</dbReference>
<evidence type="ECO:0000313" key="4">
    <source>
        <dbReference type="EMBL" id="MBC8557424.1"/>
    </source>
</evidence>
<keyword evidence="1" id="KW-0472">Membrane</keyword>
<evidence type="ECO:0000256" key="1">
    <source>
        <dbReference type="SAM" id="Phobius"/>
    </source>
</evidence>
<feature type="transmembrane region" description="Helical" evidence="1">
    <location>
        <begin position="296"/>
        <end position="316"/>
    </location>
</feature>
<gene>
    <name evidence="4" type="ORF">H8700_06865</name>
</gene>
<feature type="domain" description="HD-GYP" evidence="3">
    <location>
        <begin position="527"/>
        <end position="722"/>
    </location>
</feature>
<feature type="transmembrane region" description="Helical" evidence="1">
    <location>
        <begin position="503"/>
        <end position="520"/>
    </location>
</feature>
<dbReference type="InterPro" id="IPR006674">
    <property type="entry name" value="HD_domain"/>
</dbReference>
<feature type="transmembrane region" description="Helical" evidence="1">
    <location>
        <begin position="323"/>
        <end position="340"/>
    </location>
</feature>
<feature type="domain" description="HD" evidence="2">
    <location>
        <begin position="549"/>
        <end position="671"/>
    </location>
</feature>
<organism evidence="4 5">
    <name type="scientific">Jutongia hominis</name>
    <dbReference type="NCBI Taxonomy" id="2763664"/>
    <lineage>
        <taxon>Bacteria</taxon>
        <taxon>Bacillati</taxon>
        <taxon>Bacillota</taxon>
        <taxon>Clostridia</taxon>
        <taxon>Lachnospirales</taxon>
        <taxon>Lachnospiraceae</taxon>
        <taxon>Jutongia</taxon>
    </lineage>
</organism>
<keyword evidence="5" id="KW-1185">Reference proteome</keyword>
<feature type="transmembrane region" description="Helical" evidence="1">
    <location>
        <begin position="346"/>
        <end position="367"/>
    </location>
</feature>
<accession>A0ABR7MUT6</accession>
<dbReference type="RefSeq" id="WP_249304568.1">
    <property type="nucleotide sequence ID" value="NZ_JACRSW010000027.1"/>
</dbReference>
<evidence type="ECO:0000313" key="5">
    <source>
        <dbReference type="Proteomes" id="UP000637513"/>
    </source>
</evidence>
<dbReference type="SUPFAM" id="SSF109604">
    <property type="entry name" value="HD-domain/PDEase-like"/>
    <property type="match status" value="1"/>
</dbReference>
<dbReference type="EMBL" id="JACRSW010000027">
    <property type="protein sequence ID" value="MBC8557424.1"/>
    <property type="molecule type" value="Genomic_DNA"/>
</dbReference>
<dbReference type="CDD" id="cd00077">
    <property type="entry name" value="HDc"/>
    <property type="match status" value="1"/>
</dbReference>
<dbReference type="Gene3D" id="1.10.3210.10">
    <property type="entry name" value="Hypothetical protein af1432"/>
    <property type="match status" value="1"/>
</dbReference>
<dbReference type="PANTHER" id="PTHR43155:SF2">
    <property type="entry name" value="CYCLIC DI-GMP PHOSPHODIESTERASE PA4108"/>
    <property type="match status" value="1"/>
</dbReference>